<name>A0A8H7W644_9HELO</name>
<gene>
    <name evidence="2" type="ORF">IFR04_014612</name>
</gene>
<feature type="compositionally biased region" description="Polar residues" evidence="1">
    <location>
        <begin position="388"/>
        <end position="418"/>
    </location>
</feature>
<feature type="compositionally biased region" description="Basic residues" evidence="1">
    <location>
        <begin position="134"/>
        <end position="148"/>
    </location>
</feature>
<feature type="region of interest" description="Disordered" evidence="1">
    <location>
        <begin position="316"/>
        <end position="438"/>
    </location>
</feature>
<proteinExistence type="predicted"/>
<keyword evidence="3" id="KW-1185">Reference proteome</keyword>
<dbReference type="OrthoDB" id="3564449at2759"/>
<protein>
    <submittedName>
        <fullName evidence="2">Uncharacterized protein</fullName>
    </submittedName>
</protein>
<organism evidence="2 3">
    <name type="scientific">Cadophora malorum</name>
    <dbReference type="NCBI Taxonomy" id="108018"/>
    <lineage>
        <taxon>Eukaryota</taxon>
        <taxon>Fungi</taxon>
        <taxon>Dikarya</taxon>
        <taxon>Ascomycota</taxon>
        <taxon>Pezizomycotina</taxon>
        <taxon>Leotiomycetes</taxon>
        <taxon>Helotiales</taxon>
        <taxon>Ploettnerulaceae</taxon>
        <taxon>Cadophora</taxon>
    </lineage>
</organism>
<feature type="region of interest" description="Disordered" evidence="1">
    <location>
        <begin position="529"/>
        <end position="551"/>
    </location>
</feature>
<dbReference type="Proteomes" id="UP000664132">
    <property type="component" value="Unassembled WGS sequence"/>
</dbReference>
<dbReference type="EMBL" id="JAFJYH010000395">
    <property type="protein sequence ID" value="KAG4412244.1"/>
    <property type="molecule type" value="Genomic_DNA"/>
</dbReference>
<evidence type="ECO:0000313" key="2">
    <source>
        <dbReference type="EMBL" id="KAG4412244.1"/>
    </source>
</evidence>
<comment type="caution">
    <text evidence="2">The sequence shown here is derived from an EMBL/GenBank/DDBJ whole genome shotgun (WGS) entry which is preliminary data.</text>
</comment>
<feature type="region of interest" description="Disordered" evidence="1">
    <location>
        <begin position="124"/>
        <end position="173"/>
    </location>
</feature>
<dbReference type="AlphaFoldDB" id="A0A8H7W644"/>
<reference evidence="2" key="1">
    <citation type="submission" date="2021-02" db="EMBL/GenBank/DDBJ databases">
        <title>Genome sequence Cadophora malorum strain M34.</title>
        <authorList>
            <person name="Stefanovic E."/>
            <person name="Vu D."/>
            <person name="Scully C."/>
            <person name="Dijksterhuis J."/>
            <person name="Roader J."/>
            <person name="Houbraken J."/>
        </authorList>
    </citation>
    <scope>NUCLEOTIDE SEQUENCE</scope>
    <source>
        <strain evidence="2">M34</strain>
    </source>
</reference>
<sequence length="685" mass="75921">MPPKRVATEASRFTKKTAAPTRPSLPRAAKSKSRYRTRARVEHIEDEATNDQEAGKTNEKEPPPTSPSAAKAIPPLLTNETALPPHDHNIDKPKTPATKILQHEEDLAAKADAVWALHRHHNHFHNRSPVSSPLRHHTPSMNASRRHSSTSSSSNEHYPGPPLADPRLSPSSNRQLLTERTKFAARWAADESAQAGGIPLEGYMIPKKRPGVLKGGEGGEDGDGDGDEVERWRPEKPVWESVVSEEDMRIWRDEREDFERAWKEDEVAQREGISLFDYMRRVPREVAEDAGVALLDPDGANSNAQNKRETRCECGRRTKETKSTWRGVSEKRWQSSNCGPGLNIRKESLESSNSGGSLFSGTSPRLPQPQEGTCSRQPSLKKLFDAESVSTKGSVEAPTTLQARLNSTSPKTNTSAHSNDSEPPHNFPTPFDLTPPSALHPSKKELMHKAQLSIQEWRNTTINPIYKDAIAHAEDIIRLSTLITNLGPGHPNVEELFTSICHWDGPGVAPTPGTFFIATSPPKSPFSSLLKGKTAALESPPEDSPQSSGAGSWSIDWTTKLFTREELAIIIDHSVENVHLDCPHCDLIIREGLPIPLMFAMKEKCVCTYPQLQAKGYRAQMKSYPISERGLKGKVALGDTDFERAVANKKMVIAEVVDRTEEEKKLAMYRENGRGRERSKITCEG</sequence>
<feature type="compositionally biased region" description="Basic and acidic residues" evidence="1">
    <location>
        <begin position="316"/>
        <end position="333"/>
    </location>
</feature>
<accession>A0A8H7W644</accession>
<feature type="compositionally biased region" description="Basic and acidic residues" evidence="1">
    <location>
        <begin position="85"/>
        <end position="94"/>
    </location>
</feature>
<feature type="compositionally biased region" description="Low complexity" evidence="1">
    <location>
        <begin position="350"/>
        <end position="363"/>
    </location>
</feature>
<feature type="region of interest" description="Disordered" evidence="1">
    <location>
        <begin position="210"/>
        <end position="230"/>
    </location>
</feature>
<feature type="region of interest" description="Disordered" evidence="1">
    <location>
        <begin position="1"/>
        <end position="94"/>
    </location>
</feature>
<evidence type="ECO:0000313" key="3">
    <source>
        <dbReference type="Proteomes" id="UP000664132"/>
    </source>
</evidence>
<feature type="compositionally biased region" description="Acidic residues" evidence="1">
    <location>
        <begin position="218"/>
        <end position="228"/>
    </location>
</feature>
<feature type="compositionally biased region" description="Basic and acidic residues" evidence="1">
    <location>
        <begin position="53"/>
        <end position="62"/>
    </location>
</feature>
<evidence type="ECO:0000256" key="1">
    <source>
        <dbReference type="SAM" id="MobiDB-lite"/>
    </source>
</evidence>
<feature type="compositionally biased region" description="Basic residues" evidence="1">
    <location>
        <begin position="29"/>
        <end position="38"/>
    </location>
</feature>